<dbReference type="AlphaFoldDB" id="A0AAW1QN08"/>
<dbReference type="GO" id="GO:0031146">
    <property type="term" value="P:SCF-dependent proteasomal ubiquitin-dependent protein catabolic process"/>
    <property type="evidence" value="ECO:0007669"/>
    <property type="project" value="TreeGrafter"/>
</dbReference>
<dbReference type="CDD" id="cd09917">
    <property type="entry name" value="F-box_SF"/>
    <property type="match status" value="1"/>
</dbReference>
<dbReference type="PANTHER" id="PTHR13318">
    <property type="entry name" value="PARTNER OF PAIRED, ISOFORM B-RELATED"/>
    <property type="match status" value="1"/>
</dbReference>
<dbReference type="Pfam" id="PF14226">
    <property type="entry name" value="DIOX_N"/>
    <property type="match status" value="1"/>
</dbReference>
<sequence length="1166" mass="124299">MQVLLRTAQARLALHTRSFTSLPVIDVSALLEPEQAPDARVAVAEQLHRACLETGFFYVRNHGIPESDCENVLQQARQWFALPESVKQEIALTPHSHFRGFQRLGDNVTRYEGGFARDWHEAIDLYREDSAEACEARGDPPSPLHGPNQWPRQLPEFDASLRRHVRSCLHLGQALMRGIALGLGLEERAFEAADTGGTTRETSYWTARVIHYPPLPQAAAAELPERAVPRGNGAAAAARGAEVERSVQLSCGEHTDYGLLTLVHQQPGVSALQVKNAAGQWVAADPVPGTLVCNIGDMLRVWTHGMYQPTAHRVINADPARSRISLPFFYEPAFEAVVAPLPELRHLAGSGSRTLDLAPAPEKKKMLSSFALARCTNISQGRTRAGHRYLNIRRRSHRWGQLGSQCFNKRSSGRPCGHDVRGDAVRPGQLDIRSLIRQFEPMRLAAAPAGSTRRPVDWVSLPRDIMRLVAARLPPHDVQSALLACREWHDGFASGLTAMKPRVLMVERLAHRFPAVQSLDLSACRRVGDGALAALGGTLALAGLRSLSLAGCEDVSDAGIAAVARLRALTHLDLRNCCKVTDASLLALAELPCLLSLDLSGCVAATERGIGALAARLRLSTLRLGGTSRVATVQDGALRALAPMVSLTCLDMSGCTEVTDAGLGAIGALTRLHELCLWNCMRVSEAGLGVLRNLPHLEDLSLRGCQHLTDAAAPAVARLRALTRLDLRCCERFTGDQLRALSALTGLRELNLKGCYKVADAGLAGVGVLTALTALCLHECWQITAQGLLALSGLSRLRDLNLQACRNIVTAPGQGLPGLAGLTALTALNLRGCDGLADGALDPLTPLTRLQALDLSGCQKLTGAGLLPVGALAALTALKLQHCRGLQRCADLAPLASLTALSALSLCGCTELQGRGISSLAPLTALRALSLEHCRRVTFAPDGLLVLTGLAGVAALNLQGCNALTDAGLAALGDMTSLTSVNLQDCRQVTGEGFAGWCHMPYLAALSLQNANAVTDAGCAAIARIVPLRTLNLKNCPAMTDKGLAALAPLKRLSHLRLQGNQLPGRLSLSQAVTDAGLGHCAELRALRHLELPSCWRLTDAGLKQLTSLTGLSHLDLSYCWQVTDEGVEVLASMASMAVLNLTGCHSITPRGRALVSGLLESPLSP</sequence>
<proteinExistence type="predicted"/>
<evidence type="ECO:0000313" key="4">
    <source>
        <dbReference type="EMBL" id="KAK9822807.1"/>
    </source>
</evidence>
<keyword evidence="2" id="KW-0677">Repeat</keyword>
<dbReference type="GO" id="GO:0019005">
    <property type="term" value="C:SCF ubiquitin ligase complex"/>
    <property type="evidence" value="ECO:0007669"/>
    <property type="project" value="TreeGrafter"/>
</dbReference>
<dbReference type="SUPFAM" id="SSF52058">
    <property type="entry name" value="L domain-like"/>
    <property type="match status" value="1"/>
</dbReference>
<dbReference type="SUPFAM" id="SSF81383">
    <property type="entry name" value="F-box domain"/>
    <property type="match status" value="1"/>
</dbReference>
<feature type="domain" description="Fe2OG dioxygenase" evidence="3">
    <location>
        <begin position="203"/>
        <end position="332"/>
    </location>
</feature>
<dbReference type="InterPro" id="IPR055414">
    <property type="entry name" value="LRR_R13L4/SHOC2-like"/>
</dbReference>
<dbReference type="InterPro" id="IPR026992">
    <property type="entry name" value="DIOX_N"/>
</dbReference>
<dbReference type="SUPFAM" id="SSF52047">
    <property type="entry name" value="RNI-like"/>
    <property type="match status" value="2"/>
</dbReference>
<comment type="subcellular location">
    <subcellularLocation>
        <location evidence="1">Cytoplasm</location>
        <location evidence="1">Cytoskeleton</location>
        <location evidence="1">Cilium axoneme</location>
    </subcellularLocation>
</comment>
<dbReference type="Gene3D" id="2.60.120.330">
    <property type="entry name" value="B-lactam Antibiotic, Isopenicillin N Synthase, Chain"/>
    <property type="match status" value="1"/>
</dbReference>
<dbReference type="Proteomes" id="UP001445335">
    <property type="component" value="Unassembled WGS sequence"/>
</dbReference>
<dbReference type="InterPro" id="IPR001611">
    <property type="entry name" value="Leu-rich_rpt"/>
</dbReference>
<comment type="caution">
    <text evidence="4">The sequence shown here is derived from an EMBL/GenBank/DDBJ whole genome shotgun (WGS) entry which is preliminary data.</text>
</comment>
<dbReference type="InterPro" id="IPR027443">
    <property type="entry name" value="IPNS-like_sf"/>
</dbReference>
<dbReference type="GO" id="GO:0005930">
    <property type="term" value="C:axoneme"/>
    <property type="evidence" value="ECO:0007669"/>
    <property type="project" value="UniProtKB-SubCell"/>
</dbReference>
<protein>
    <recommendedName>
        <fullName evidence="3">Fe2OG dioxygenase domain-containing protein</fullName>
    </recommendedName>
</protein>
<accession>A0AAW1QN08</accession>
<dbReference type="InterPro" id="IPR006553">
    <property type="entry name" value="Leu-rich_rpt_Cys-con_subtyp"/>
</dbReference>
<dbReference type="SUPFAM" id="SSF51197">
    <property type="entry name" value="Clavaminate synthase-like"/>
    <property type="match status" value="1"/>
</dbReference>
<dbReference type="Pfam" id="PF03171">
    <property type="entry name" value="2OG-FeII_Oxy"/>
    <property type="match status" value="1"/>
</dbReference>
<dbReference type="EMBL" id="JALJOU010000083">
    <property type="protein sequence ID" value="KAK9822807.1"/>
    <property type="molecule type" value="Genomic_DNA"/>
</dbReference>
<keyword evidence="5" id="KW-1185">Reference proteome</keyword>
<dbReference type="PRINTS" id="PR00682">
    <property type="entry name" value="IPNSYNTHASE"/>
</dbReference>
<gene>
    <name evidence="4" type="ORF">WJX81_000986</name>
</gene>
<dbReference type="InterPro" id="IPR005123">
    <property type="entry name" value="Oxoglu/Fe-dep_dioxygenase_dom"/>
</dbReference>
<evidence type="ECO:0000256" key="1">
    <source>
        <dbReference type="ARBA" id="ARBA00004430"/>
    </source>
</evidence>
<reference evidence="4 5" key="1">
    <citation type="journal article" date="2024" name="Nat. Commun.">
        <title>Phylogenomics reveals the evolutionary origins of lichenization in chlorophyte algae.</title>
        <authorList>
            <person name="Puginier C."/>
            <person name="Libourel C."/>
            <person name="Otte J."/>
            <person name="Skaloud P."/>
            <person name="Haon M."/>
            <person name="Grisel S."/>
            <person name="Petersen M."/>
            <person name="Berrin J.G."/>
            <person name="Delaux P.M."/>
            <person name="Dal Grande F."/>
            <person name="Keller J."/>
        </authorList>
    </citation>
    <scope>NUCLEOTIDE SEQUENCE [LARGE SCALE GENOMIC DNA]</scope>
    <source>
        <strain evidence="4 5">SAG 245.80</strain>
    </source>
</reference>
<dbReference type="Pfam" id="PF25372">
    <property type="entry name" value="DUF7885"/>
    <property type="match status" value="1"/>
</dbReference>
<dbReference type="Gene3D" id="3.80.10.10">
    <property type="entry name" value="Ribonuclease Inhibitor"/>
    <property type="match status" value="6"/>
</dbReference>
<dbReference type="InterPro" id="IPR044861">
    <property type="entry name" value="IPNS-like_FE2OG_OXY"/>
</dbReference>
<dbReference type="Pfam" id="PF13516">
    <property type="entry name" value="LRR_6"/>
    <property type="match status" value="3"/>
</dbReference>
<evidence type="ECO:0000313" key="5">
    <source>
        <dbReference type="Proteomes" id="UP001445335"/>
    </source>
</evidence>
<organism evidence="4 5">
    <name type="scientific">Elliptochloris bilobata</name>
    <dbReference type="NCBI Taxonomy" id="381761"/>
    <lineage>
        <taxon>Eukaryota</taxon>
        <taxon>Viridiplantae</taxon>
        <taxon>Chlorophyta</taxon>
        <taxon>core chlorophytes</taxon>
        <taxon>Trebouxiophyceae</taxon>
        <taxon>Trebouxiophyceae incertae sedis</taxon>
        <taxon>Elliptochloris clade</taxon>
        <taxon>Elliptochloris</taxon>
    </lineage>
</organism>
<evidence type="ECO:0000256" key="2">
    <source>
        <dbReference type="ARBA" id="ARBA00022737"/>
    </source>
</evidence>
<dbReference type="SMART" id="SM00367">
    <property type="entry name" value="LRR_CC"/>
    <property type="match status" value="16"/>
</dbReference>
<dbReference type="InterPro" id="IPR032675">
    <property type="entry name" value="LRR_dom_sf"/>
</dbReference>
<dbReference type="PANTHER" id="PTHR13318:SF105">
    <property type="entry name" value="F-BOX_LRR-REPEAT PROTEIN 3"/>
    <property type="match status" value="1"/>
</dbReference>
<dbReference type="PROSITE" id="PS51471">
    <property type="entry name" value="FE2OG_OXY"/>
    <property type="match status" value="1"/>
</dbReference>
<name>A0AAW1QN08_9CHLO</name>
<dbReference type="Pfam" id="PF23598">
    <property type="entry name" value="LRR_14"/>
    <property type="match status" value="1"/>
</dbReference>
<dbReference type="InterPro" id="IPR057207">
    <property type="entry name" value="FBXL15_LRR"/>
</dbReference>
<dbReference type="InterPro" id="IPR036047">
    <property type="entry name" value="F-box-like_dom_sf"/>
</dbReference>
<evidence type="ECO:0000259" key="3">
    <source>
        <dbReference type="PROSITE" id="PS51471"/>
    </source>
</evidence>